<name>A0ABU3RPN9_9BACL</name>
<accession>A0ABU3RPN9</accession>
<dbReference type="EMBL" id="JAWCUD010000016">
    <property type="protein sequence ID" value="MDU0205812.1"/>
    <property type="molecule type" value="Genomic_DNA"/>
</dbReference>
<reference evidence="1 2" key="1">
    <citation type="submission" date="2023-10" db="EMBL/GenBank/DDBJ databases">
        <title>Paenibacillus strain PFR10 Genome sequencing and assembly.</title>
        <authorList>
            <person name="Kim I."/>
        </authorList>
    </citation>
    <scope>NUCLEOTIDE SEQUENCE [LARGE SCALE GENOMIC DNA]</scope>
    <source>
        <strain evidence="1 2">PFR10</strain>
    </source>
</reference>
<evidence type="ECO:0000313" key="1">
    <source>
        <dbReference type="EMBL" id="MDU0205812.1"/>
    </source>
</evidence>
<comment type="caution">
    <text evidence="1">The sequence shown here is derived from an EMBL/GenBank/DDBJ whole genome shotgun (WGS) entry which is preliminary data.</text>
</comment>
<evidence type="ECO:0000313" key="2">
    <source>
        <dbReference type="Proteomes" id="UP001260980"/>
    </source>
</evidence>
<keyword evidence="2" id="KW-1185">Reference proteome</keyword>
<proteinExistence type="predicted"/>
<organism evidence="1 2">
    <name type="scientific">Paenibacillus violae</name>
    <dbReference type="NCBI Taxonomy" id="3077234"/>
    <lineage>
        <taxon>Bacteria</taxon>
        <taxon>Bacillati</taxon>
        <taxon>Bacillota</taxon>
        <taxon>Bacilli</taxon>
        <taxon>Bacillales</taxon>
        <taxon>Paenibacillaceae</taxon>
        <taxon>Paenibacillus</taxon>
    </lineage>
</organism>
<dbReference type="Proteomes" id="UP001260980">
    <property type="component" value="Unassembled WGS sequence"/>
</dbReference>
<dbReference type="RefSeq" id="WP_315955686.1">
    <property type="nucleotide sequence ID" value="NZ_JAWCUD010000016.1"/>
</dbReference>
<gene>
    <name evidence="1" type="ORF">RQP52_32520</name>
</gene>
<protein>
    <submittedName>
        <fullName evidence="1">Uncharacterized protein</fullName>
    </submittedName>
</protein>
<sequence>MNKSRSIGDDHVKSVFHALEQYYHLRRWPVDNPPGVIETAQFIWDKYPNIIKIKCKFQYRNPDQQNDLVITTHEDTVRINLYYTSKSGNIQPKNPGAKSFLNTYFKAPELQYSFNMHLEQCYSEFLSSMLELKGVDSEELSDVKKKRALKELHPEFTKENNQPRDSFLYALKEKCYSLLLESYNHYTKGFQHAFEMLLMLDETTIITRVKKNGVDVELFRPNLSDYNNIKIYKKGRHAVGIQSGEVGLTLRFKFESKPYSSIKIATSYELFKSLDDFESLILKKNEATLLMANQISESILVKPMNNTSNAVGKCNEAFTYYWMLKKFPSAIQADDSDFLNYLKEYLPALPKNTAQQIKNSSEQTALKIIEYLYKEHPQARLDGIQLVADIYVNDRLNTGDIKISIREQHGYLTEVFISLKALRSTNKKITTKNPGIGTILGPTFFNFSEALNNELAKQVAQAKHDFEAGIQCDHPSILVQLSKTVGTMLSTATQVQLRKGIENLLGKALTIITIYEQNKAYLLKHNKIETDITVYPNSPSDIQQTFIWNNNSEEISLRVKFSKGQHHGWSSIKFASEYIFIPNK</sequence>